<evidence type="ECO:0000256" key="1">
    <source>
        <dbReference type="ARBA" id="ARBA00023121"/>
    </source>
</evidence>
<proteinExistence type="predicted"/>
<accession>A0A068VCV9</accession>
<reference evidence="4" key="1">
    <citation type="journal article" date="2014" name="Science">
        <title>The coffee genome provides insight into the convergent evolution of caffeine biosynthesis.</title>
        <authorList>
            <person name="Denoeud F."/>
            <person name="Carretero-Paulet L."/>
            <person name="Dereeper A."/>
            <person name="Droc G."/>
            <person name="Guyot R."/>
            <person name="Pietrella M."/>
            <person name="Zheng C."/>
            <person name="Alberti A."/>
            <person name="Anthony F."/>
            <person name="Aprea G."/>
            <person name="Aury J.M."/>
            <person name="Bento P."/>
            <person name="Bernard M."/>
            <person name="Bocs S."/>
            <person name="Campa C."/>
            <person name="Cenci A."/>
            <person name="Combes M.C."/>
            <person name="Crouzillat D."/>
            <person name="Da Silva C."/>
            <person name="Daddiego L."/>
            <person name="De Bellis F."/>
            <person name="Dussert S."/>
            <person name="Garsmeur O."/>
            <person name="Gayraud T."/>
            <person name="Guignon V."/>
            <person name="Jahn K."/>
            <person name="Jamilloux V."/>
            <person name="Joet T."/>
            <person name="Labadie K."/>
            <person name="Lan T."/>
            <person name="Leclercq J."/>
            <person name="Lepelley M."/>
            <person name="Leroy T."/>
            <person name="Li L.T."/>
            <person name="Librado P."/>
            <person name="Lopez L."/>
            <person name="Munoz A."/>
            <person name="Noel B."/>
            <person name="Pallavicini A."/>
            <person name="Perrotta G."/>
            <person name="Poncet V."/>
            <person name="Pot D."/>
            <person name="Priyono X."/>
            <person name="Rigoreau M."/>
            <person name="Rouard M."/>
            <person name="Rozas J."/>
            <person name="Tranchant-Dubreuil C."/>
            <person name="VanBuren R."/>
            <person name="Zhang Q."/>
            <person name="Andrade A.C."/>
            <person name="Argout X."/>
            <person name="Bertrand B."/>
            <person name="de Kochko A."/>
            <person name="Graziosi G."/>
            <person name="Henry R.J."/>
            <person name="Jayarama X."/>
            <person name="Ming R."/>
            <person name="Nagai C."/>
            <person name="Rounsley S."/>
            <person name="Sankoff D."/>
            <person name="Giuliano G."/>
            <person name="Albert V.A."/>
            <person name="Wincker P."/>
            <person name="Lashermes P."/>
        </authorList>
    </citation>
    <scope>NUCLEOTIDE SEQUENCE [LARGE SCALE GENOMIC DNA]</scope>
    <source>
        <strain evidence="4">cv. DH200-94</strain>
    </source>
</reference>
<dbReference type="PhylomeDB" id="A0A068VCV9"/>
<feature type="region of interest" description="Disordered" evidence="2">
    <location>
        <begin position="1"/>
        <end position="22"/>
    </location>
</feature>
<dbReference type="SUPFAM" id="SSF47027">
    <property type="entry name" value="Acyl-CoA binding protein"/>
    <property type="match status" value="1"/>
</dbReference>
<dbReference type="Gene3D" id="1.20.80.10">
    <property type="match status" value="1"/>
</dbReference>
<dbReference type="EMBL" id="HG739339">
    <property type="protein sequence ID" value="CDP18566.1"/>
    <property type="molecule type" value="Genomic_DNA"/>
</dbReference>
<dbReference type="Gramene" id="CDP18566">
    <property type="protein sequence ID" value="CDP18566"/>
    <property type="gene ID" value="GSCOC_T00004228001"/>
</dbReference>
<dbReference type="AlphaFoldDB" id="A0A068VCV9"/>
<keyword evidence="4" id="KW-1185">Reference proteome</keyword>
<protein>
    <recommendedName>
        <fullName evidence="5">ACB domain-containing protein</fullName>
    </recommendedName>
</protein>
<evidence type="ECO:0000313" key="3">
    <source>
        <dbReference type="EMBL" id="CDP18566.1"/>
    </source>
</evidence>
<name>A0A068VCV9_COFCA</name>
<evidence type="ECO:0000256" key="2">
    <source>
        <dbReference type="SAM" id="MobiDB-lite"/>
    </source>
</evidence>
<dbReference type="InterPro" id="IPR014352">
    <property type="entry name" value="FERM/acyl-CoA-bd_prot_sf"/>
</dbReference>
<evidence type="ECO:0000313" key="4">
    <source>
        <dbReference type="Proteomes" id="UP000295252"/>
    </source>
</evidence>
<dbReference type="InterPro" id="IPR035984">
    <property type="entry name" value="Acyl-CoA-binding_sf"/>
</dbReference>
<dbReference type="InParanoid" id="A0A068VCV9"/>
<dbReference type="GO" id="GO:0000062">
    <property type="term" value="F:fatty-acyl-CoA binding"/>
    <property type="evidence" value="ECO:0007669"/>
    <property type="project" value="InterPro"/>
</dbReference>
<evidence type="ECO:0008006" key="5">
    <source>
        <dbReference type="Google" id="ProtNLM"/>
    </source>
</evidence>
<sequence>MEEKRGGEMSAEEREKSSRNLREWHGFEKPEICHQKLVDNFKRAAACAGFNESTTSLPPSNYPQDAMIMLYGLYKQATEETEFDDIPLPKSSDELEQKLYRIRIGMLCISPTDAMMNFVATVEGVDPEYRARASSFSRESLEQYELNVSV</sequence>
<gene>
    <name evidence="3" type="ORF">GSCOC_T00004228001</name>
</gene>
<dbReference type="Proteomes" id="UP000295252">
    <property type="component" value="Chromosome III"/>
</dbReference>
<keyword evidence="1" id="KW-0446">Lipid-binding</keyword>
<organism evidence="3 4">
    <name type="scientific">Coffea canephora</name>
    <name type="common">Robusta coffee</name>
    <dbReference type="NCBI Taxonomy" id="49390"/>
    <lineage>
        <taxon>Eukaryota</taxon>
        <taxon>Viridiplantae</taxon>
        <taxon>Streptophyta</taxon>
        <taxon>Embryophyta</taxon>
        <taxon>Tracheophyta</taxon>
        <taxon>Spermatophyta</taxon>
        <taxon>Magnoliopsida</taxon>
        <taxon>eudicotyledons</taxon>
        <taxon>Gunneridae</taxon>
        <taxon>Pentapetalae</taxon>
        <taxon>asterids</taxon>
        <taxon>lamiids</taxon>
        <taxon>Gentianales</taxon>
        <taxon>Rubiaceae</taxon>
        <taxon>Ixoroideae</taxon>
        <taxon>Gardenieae complex</taxon>
        <taxon>Bertiereae - Coffeeae clade</taxon>
        <taxon>Coffeeae</taxon>
        <taxon>Coffea</taxon>
    </lineage>
</organism>